<dbReference type="EMBL" id="CP080764">
    <property type="protein sequence ID" value="QYY42620.1"/>
    <property type="molecule type" value="Genomic_DNA"/>
</dbReference>
<reference evidence="2 3" key="1">
    <citation type="submission" date="2016-10" db="EMBL/GenBank/DDBJ databases">
        <authorList>
            <person name="de Groot N.N."/>
        </authorList>
    </citation>
    <scope>NUCLEOTIDE SEQUENCE [LARGE SCALE GENOMIC DNA]</scope>
    <source>
        <strain evidence="2 3">L 420-91</strain>
    </source>
</reference>
<proteinExistence type="predicted"/>
<dbReference type="GeneID" id="97143201"/>
<evidence type="ECO:0000313" key="3">
    <source>
        <dbReference type="Proteomes" id="UP000198956"/>
    </source>
</evidence>
<dbReference type="EMBL" id="FNDE01000036">
    <property type="protein sequence ID" value="SDH61162.1"/>
    <property type="molecule type" value="Genomic_DNA"/>
</dbReference>
<organism evidence="2 3">
    <name type="scientific">Aneurinibacillus thermoaerophilus</name>
    <dbReference type="NCBI Taxonomy" id="143495"/>
    <lineage>
        <taxon>Bacteria</taxon>
        <taxon>Bacillati</taxon>
        <taxon>Bacillota</taxon>
        <taxon>Bacilli</taxon>
        <taxon>Bacillales</taxon>
        <taxon>Paenibacillaceae</taxon>
        <taxon>Aneurinibacillus group</taxon>
        <taxon>Aneurinibacillus</taxon>
    </lineage>
</organism>
<dbReference type="AlphaFoldDB" id="A0A1G8DU00"/>
<evidence type="ECO:0000313" key="2">
    <source>
        <dbReference type="EMBL" id="SDH61162.1"/>
    </source>
</evidence>
<reference evidence="1 4" key="2">
    <citation type="submission" date="2021-08" db="EMBL/GenBank/DDBJ databases">
        <title>Complete genome sequence of the strain Aneurinibacillus thermoaerophilus CCM 8960.</title>
        <authorList>
            <person name="Musilova J."/>
            <person name="Kourilova X."/>
            <person name="Pernicova I."/>
            <person name="Bezdicek M."/>
            <person name="Lengerova M."/>
            <person name="Obruca S."/>
            <person name="Sedlar K."/>
        </authorList>
    </citation>
    <scope>NUCLEOTIDE SEQUENCE [LARGE SCALE GENOMIC DNA]</scope>
    <source>
        <strain evidence="1 4">CCM 8960</strain>
    </source>
</reference>
<gene>
    <name evidence="1" type="primary">spoIIR</name>
    <name evidence="1" type="ORF">K3F53_17615</name>
    <name evidence="2" type="ORF">SAMN04489735_103633</name>
</gene>
<keyword evidence="4" id="KW-1185">Reference proteome</keyword>
<sequence length="196" mass="22740">MMKKYYLLFFALFLLMMSWESQKEALAVFTNHFVPEHSIRLRILANSDSPKDQQLKRYVRDRVIESVKQWAGEAGTMEEARAVISNHLPELQELVNNAIKEKGFSYSARVELRPTEFPTKMYGTQVFPAGRYEAVRIAIGNAEGQNWWCVLFPPLCFVDISNGDTAHAEQAKEQGKDKSQIKVRFFLVEWFHKLFS</sequence>
<dbReference type="NCBIfam" id="TIGR02837">
    <property type="entry name" value="spore_II_R"/>
    <property type="match status" value="1"/>
</dbReference>
<evidence type="ECO:0000313" key="4">
    <source>
        <dbReference type="Proteomes" id="UP000826616"/>
    </source>
</evidence>
<name>A0A1G8DU00_ANETH</name>
<dbReference type="Proteomes" id="UP000198956">
    <property type="component" value="Unassembled WGS sequence"/>
</dbReference>
<dbReference type="Pfam" id="PF09551">
    <property type="entry name" value="Spore_II_R"/>
    <property type="match status" value="1"/>
</dbReference>
<dbReference type="InterPro" id="IPR014202">
    <property type="entry name" value="Spore_II_R"/>
</dbReference>
<dbReference type="RefSeq" id="WP_057897388.1">
    <property type="nucleotide sequence ID" value="NZ_CP080764.1"/>
</dbReference>
<evidence type="ECO:0000313" key="1">
    <source>
        <dbReference type="EMBL" id="QYY42620.1"/>
    </source>
</evidence>
<dbReference type="Proteomes" id="UP000826616">
    <property type="component" value="Chromosome"/>
</dbReference>
<dbReference type="OrthoDB" id="9793324at2"/>
<protein>
    <submittedName>
        <fullName evidence="2">Stage II sporulation protein R</fullName>
    </submittedName>
</protein>
<accession>A0A1G8DU00</accession>